<dbReference type="InterPro" id="IPR052940">
    <property type="entry name" value="Carb_Esterase_6"/>
</dbReference>
<dbReference type="Pfam" id="PF03629">
    <property type="entry name" value="SASA"/>
    <property type="match status" value="1"/>
</dbReference>
<protein>
    <submittedName>
        <fullName evidence="4">Carbohydrate acetyl esterase/feruloyl esterase</fullName>
    </submittedName>
</protein>
<evidence type="ECO:0000313" key="4">
    <source>
        <dbReference type="EMBL" id="AMY12511.1"/>
    </source>
</evidence>
<dbReference type="Proteomes" id="UP000076079">
    <property type="component" value="Chromosome"/>
</dbReference>
<organism evidence="4 5">
    <name type="scientific">Luteitalea pratensis</name>
    <dbReference type="NCBI Taxonomy" id="1855912"/>
    <lineage>
        <taxon>Bacteria</taxon>
        <taxon>Pseudomonadati</taxon>
        <taxon>Acidobacteriota</taxon>
        <taxon>Vicinamibacteria</taxon>
        <taxon>Vicinamibacterales</taxon>
        <taxon>Vicinamibacteraceae</taxon>
        <taxon>Luteitalea</taxon>
    </lineage>
</organism>
<dbReference type="EMBL" id="CP015136">
    <property type="protein sequence ID" value="AMY12511.1"/>
    <property type="molecule type" value="Genomic_DNA"/>
</dbReference>
<dbReference type="GO" id="GO:0016788">
    <property type="term" value="F:hydrolase activity, acting on ester bonds"/>
    <property type="evidence" value="ECO:0007669"/>
    <property type="project" value="UniProtKB-ARBA"/>
</dbReference>
<dbReference type="InterPro" id="IPR005181">
    <property type="entry name" value="SASA"/>
</dbReference>
<feature type="domain" description="Sialate O-acetylesterase" evidence="3">
    <location>
        <begin position="31"/>
        <end position="258"/>
    </location>
</feature>
<dbReference type="RefSeq" id="WP_110173963.1">
    <property type="nucleotide sequence ID" value="NZ_CP015136.1"/>
</dbReference>
<dbReference type="KEGG" id="abac:LuPra_05787"/>
<accession>A0A143PVU6</accession>
<dbReference type="SUPFAM" id="SSF52266">
    <property type="entry name" value="SGNH hydrolase"/>
    <property type="match status" value="1"/>
</dbReference>
<keyword evidence="2" id="KW-0732">Signal</keyword>
<feature type="signal peptide" evidence="2">
    <location>
        <begin position="1"/>
        <end position="20"/>
    </location>
</feature>
<dbReference type="Gene3D" id="3.40.50.1110">
    <property type="entry name" value="SGNH hydrolase"/>
    <property type="match status" value="1"/>
</dbReference>
<dbReference type="OrthoDB" id="9795554at2"/>
<gene>
    <name evidence="4" type="primary">axe1-6A_8</name>
    <name evidence="4" type="ORF">LuPra_05787</name>
</gene>
<evidence type="ECO:0000256" key="1">
    <source>
        <dbReference type="ARBA" id="ARBA00022801"/>
    </source>
</evidence>
<dbReference type="PANTHER" id="PTHR31988:SF19">
    <property type="entry name" value="9-O-ACETYL-N-ACETYLNEURAMINIC ACID DEACETYLASE-RELATED"/>
    <property type="match status" value="1"/>
</dbReference>
<sequence length="264" mass="28218" precursor="true">MRRIVLTLLGIAVLATTGVAQSPAVPATGSMDLFLLVGQSNMAGRGRVESQDTAPIPHVLMLDRQRTWVPAVDPMHFDKPIAGVGLGRSFAARIADSHPGVTIGLIPAAVGGSPIDAWQPGVYYEPTKSHPWDDAIARARVALASGTLKAILWHQGESDATADLAPGYEAKLHDLIARLRTALDAPDVPFIVGQLGQYPDVPWDASRRIVDAAHRSLPGKVRRTAFVSSDGLVHGGDKVHFDTPSLRELGHRYADAYLSLSARP</sequence>
<keyword evidence="5" id="KW-1185">Reference proteome</keyword>
<evidence type="ECO:0000259" key="3">
    <source>
        <dbReference type="Pfam" id="PF03629"/>
    </source>
</evidence>
<reference evidence="5" key="2">
    <citation type="submission" date="2016-04" db="EMBL/GenBank/DDBJ databases">
        <title>First Complete Genome Sequence of a Subdivision 6 Acidobacterium.</title>
        <authorList>
            <person name="Huang S."/>
            <person name="Vieira S."/>
            <person name="Bunk B."/>
            <person name="Riedel T."/>
            <person name="Sproeer C."/>
            <person name="Overmann J."/>
        </authorList>
    </citation>
    <scope>NUCLEOTIDE SEQUENCE [LARGE SCALE GENOMIC DNA]</scope>
    <source>
        <strain evidence="5">DSM 100886 HEG_-6_39</strain>
    </source>
</reference>
<evidence type="ECO:0000313" key="5">
    <source>
        <dbReference type="Proteomes" id="UP000076079"/>
    </source>
</evidence>
<dbReference type="PANTHER" id="PTHR31988">
    <property type="entry name" value="ESTERASE, PUTATIVE (DUF303)-RELATED"/>
    <property type="match status" value="1"/>
</dbReference>
<feature type="chain" id="PRO_5007512056" evidence="2">
    <location>
        <begin position="21"/>
        <end position="264"/>
    </location>
</feature>
<evidence type="ECO:0000256" key="2">
    <source>
        <dbReference type="SAM" id="SignalP"/>
    </source>
</evidence>
<proteinExistence type="predicted"/>
<dbReference type="STRING" id="1855912.LuPra_05787"/>
<reference evidence="4 5" key="1">
    <citation type="journal article" date="2016" name="Genome Announc.">
        <title>First Complete Genome Sequence of a Subdivision 6 Acidobacterium Strain.</title>
        <authorList>
            <person name="Huang S."/>
            <person name="Vieira S."/>
            <person name="Bunk B."/>
            <person name="Riedel T."/>
            <person name="Sproer C."/>
            <person name="Overmann J."/>
        </authorList>
    </citation>
    <scope>NUCLEOTIDE SEQUENCE [LARGE SCALE GENOMIC DNA]</scope>
    <source>
        <strain evidence="5">DSM 100886 HEG_-6_39</strain>
    </source>
</reference>
<dbReference type="AlphaFoldDB" id="A0A143PVU6"/>
<keyword evidence="1" id="KW-0378">Hydrolase</keyword>
<dbReference type="InterPro" id="IPR036514">
    <property type="entry name" value="SGNH_hydro_sf"/>
</dbReference>
<name>A0A143PVU6_LUTPR</name>